<dbReference type="InterPro" id="IPR052713">
    <property type="entry name" value="FeoA"/>
</dbReference>
<dbReference type="Pfam" id="PF04023">
    <property type="entry name" value="FeoA"/>
    <property type="match status" value="1"/>
</dbReference>
<dbReference type="EMBL" id="JACRSU010000003">
    <property type="protein sequence ID" value="MBC8541178.1"/>
    <property type="molecule type" value="Genomic_DNA"/>
</dbReference>
<dbReference type="InterPro" id="IPR008988">
    <property type="entry name" value="Transcriptional_repressor_C"/>
</dbReference>
<dbReference type="InterPro" id="IPR038157">
    <property type="entry name" value="FeoA_core_dom"/>
</dbReference>
<name>A0A926DLI6_9FIRM</name>
<dbReference type="InterPro" id="IPR007167">
    <property type="entry name" value="Fe-transptr_FeoA-like"/>
</dbReference>
<keyword evidence="1" id="KW-0408">Iron</keyword>
<dbReference type="RefSeq" id="WP_249313116.1">
    <property type="nucleotide sequence ID" value="NZ_JACRSU010000003.1"/>
</dbReference>
<comment type="caution">
    <text evidence="3">The sequence shown here is derived from an EMBL/GenBank/DDBJ whole genome shotgun (WGS) entry which is preliminary data.</text>
</comment>
<keyword evidence="4" id="KW-1185">Reference proteome</keyword>
<dbReference type="AlphaFoldDB" id="A0A926DLI6"/>
<sequence length="75" mass="8004">MKGSCLSVLRPGEYGVVSGLSGENGIKRRLQDLGLVEGTKVLCLQRSPLGDPTAFSIRGAVIALREEDSSNIFIK</sequence>
<dbReference type="Proteomes" id="UP000611762">
    <property type="component" value="Unassembled WGS sequence"/>
</dbReference>
<evidence type="ECO:0000259" key="2">
    <source>
        <dbReference type="SMART" id="SM00899"/>
    </source>
</evidence>
<evidence type="ECO:0000256" key="1">
    <source>
        <dbReference type="ARBA" id="ARBA00023004"/>
    </source>
</evidence>
<dbReference type="GO" id="GO:0046914">
    <property type="term" value="F:transition metal ion binding"/>
    <property type="evidence" value="ECO:0007669"/>
    <property type="project" value="InterPro"/>
</dbReference>
<evidence type="ECO:0000313" key="3">
    <source>
        <dbReference type="EMBL" id="MBC8541178.1"/>
    </source>
</evidence>
<feature type="domain" description="Ferrous iron transporter FeoA-like" evidence="2">
    <location>
        <begin position="4"/>
        <end position="75"/>
    </location>
</feature>
<dbReference type="PANTHER" id="PTHR42954:SF2">
    <property type="entry name" value="FE(2+) TRANSPORT PROTEIN A"/>
    <property type="match status" value="1"/>
</dbReference>
<protein>
    <submittedName>
        <fullName evidence="3">Ferrous iron transport protein A</fullName>
    </submittedName>
</protein>
<evidence type="ECO:0000313" key="4">
    <source>
        <dbReference type="Proteomes" id="UP000611762"/>
    </source>
</evidence>
<dbReference type="SMART" id="SM00899">
    <property type="entry name" value="FeoA"/>
    <property type="match status" value="1"/>
</dbReference>
<dbReference type="Gene3D" id="2.30.30.90">
    <property type="match status" value="1"/>
</dbReference>
<reference evidence="3" key="1">
    <citation type="submission" date="2020-08" db="EMBL/GenBank/DDBJ databases">
        <title>Genome public.</title>
        <authorList>
            <person name="Liu C."/>
            <person name="Sun Q."/>
        </authorList>
    </citation>
    <scope>NUCLEOTIDE SEQUENCE</scope>
    <source>
        <strain evidence="3">H8</strain>
    </source>
</reference>
<gene>
    <name evidence="3" type="ORF">H8698_09350</name>
</gene>
<accession>A0A926DLI6</accession>
<proteinExistence type="predicted"/>
<organism evidence="3 4">
    <name type="scientific">Congzhengia minquanensis</name>
    <dbReference type="NCBI Taxonomy" id="2763657"/>
    <lineage>
        <taxon>Bacteria</taxon>
        <taxon>Bacillati</taxon>
        <taxon>Bacillota</taxon>
        <taxon>Clostridia</taxon>
        <taxon>Eubacteriales</taxon>
        <taxon>Oscillospiraceae</taxon>
        <taxon>Congzhengia</taxon>
    </lineage>
</organism>
<dbReference type="PANTHER" id="PTHR42954">
    <property type="entry name" value="FE(2+) TRANSPORT PROTEIN A"/>
    <property type="match status" value="1"/>
</dbReference>
<dbReference type="SUPFAM" id="SSF50037">
    <property type="entry name" value="C-terminal domain of transcriptional repressors"/>
    <property type="match status" value="1"/>
</dbReference>